<name>A0A0L7KBL2_OPEBR</name>
<proteinExistence type="predicted"/>
<keyword evidence="2" id="KW-1185">Reference proteome</keyword>
<evidence type="ECO:0000313" key="1">
    <source>
        <dbReference type="EMBL" id="KOB60758.1"/>
    </source>
</evidence>
<gene>
    <name evidence="1" type="ORF">OBRU01_25251</name>
</gene>
<dbReference type="AlphaFoldDB" id="A0A0L7KBL2"/>
<reference evidence="1 2" key="1">
    <citation type="journal article" date="2015" name="Genome Biol. Evol.">
        <title>The genome of winter moth (Operophtera brumata) provides a genomic perspective on sexual dimorphism and phenology.</title>
        <authorList>
            <person name="Derks M.F."/>
            <person name="Smit S."/>
            <person name="Salis L."/>
            <person name="Schijlen E."/>
            <person name="Bossers A."/>
            <person name="Mateman C."/>
            <person name="Pijl A.S."/>
            <person name="de Ridder D."/>
            <person name="Groenen M.A."/>
            <person name="Visser M.E."/>
            <person name="Megens H.J."/>
        </authorList>
    </citation>
    <scope>NUCLEOTIDE SEQUENCE [LARGE SCALE GENOMIC DNA]</scope>
    <source>
        <strain evidence="1">WM2013NL</strain>
        <tissue evidence="1">Head and thorax</tissue>
    </source>
</reference>
<evidence type="ECO:0000313" key="2">
    <source>
        <dbReference type="Proteomes" id="UP000037510"/>
    </source>
</evidence>
<comment type="caution">
    <text evidence="1">The sequence shown here is derived from an EMBL/GenBank/DDBJ whole genome shotgun (WGS) entry which is preliminary data.</text>
</comment>
<sequence>MGNLIIWSIIQEKKASKDIGKAFWSKLKLEKYQTINITEHIDTTIKDNTHFNLNSAKRRISQRKQEKSLLKKDTFRPKTATTFDFDIDRPYSAASLRKKVLPAEINLPKSWENGIVCSDLKIVSLNNVYSFLVAKNCGEVLCCKRCLGVVRGLPYFLAASDAGTVSLCSLLDSRVLLALDCRNVPAPLVDKCEADFKGRFVSSVSKSAVNFSSNEVLSKSSPF</sequence>
<accession>A0A0L7KBL2</accession>
<dbReference type="Proteomes" id="UP000037510">
    <property type="component" value="Unassembled WGS sequence"/>
</dbReference>
<organism evidence="1 2">
    <name type="scientific">Operophtera brumata</name>
    <name type="common">Winter moth</name>
    <name type="synonym">Phalaena brumata</name>
    <dbReference type="NCBI Taxonomy" id="104452"/>
    <lineage>
        <taxon>Eukaryota</taxon>
        <taxon>Metazoa</taxon>
        <taxon>Ecdysozoa</taxon>
        <taxon>Arthropoda</taxon>
        <taxon>Hexapoda</taxon>
        <taxon>Insecta</taxon>
        <taxon>Pterygota</taxon>
        <taxon>Neoptera</taxon>
        <taxon>Endopterygota</taxon>
        <taxon>Lepidoptera</taxon>
        <taxon>Glossata</taxon>
        <taxon>Ditrysia</taxon>
        <taxon>Geometroidea</taxon>
        <taxon>Geometridae</taxon>
        <taxon>Larentiinae</taxon>
        <taxon>Operophtera</taxon>
    </lineage>
</organism>
<protein>
    <submittedName>
        <fullName evidence="1">ABC-type Nod factor export system ATP binding protein NodI</fullName>
    </submittedName>
</protein>
<dbReference type="EMBL" id="JTDY01010146">
    <property type="protein sequence ID" value="KOB60758.1"/>
    <property type="molecule type" value="Genomic_DNA"/>
</dbReference>